<evidence type="ECO:0000256" key="8">
    <source>
        <dbReference type="ARBA" id="ARBA00023002"/>
    </source>
</evidence>
<feature type="domain" description="Dihydroorotate dehydrogenase catalytic" evidence="12">
    <location>
        <begin position="44"/>
        <end position="339"/>
    </location>
</feature>
<evidence type="ECO:0000256" key="6">
    <source>
        <dbReference type="ARBA" id="ARBA00022643"/>
    </source>
</evidence>
<protein>
    <recommendedName>
        <fullName evidence="11">Dihydroorotate dehydrogenase (quinone)</fullName>
        <ecNumber evidence="11">1.3.5.2</ecNumber>
    </recommendedName>
    <alternativeName>
        <fullName evidence="11">DHOdehase</fullName>
        <shortName evidence="11">DHOD</shortName>
        <shortName evidence="11">DHODase</shortName>
    </alternativeName>
    <alternativeName>
        <fullName evidence="11">Dihydroorotate oxidase</fullName>
    </alternativeName>
</protein>
<dbReference type="RefSeq" id="WP_267993127.1">
    <property type="nucleotide sequence ID" value="NZ_JAPJZI010000001.1"/>
</dbReference>
<keyword evidence="6 11" id="KW-0288">FMN</keyword>
<gene>
    <name evidence="11" type="primary">pyrD</name>
    <name evidence="13" type="ORF">OQ273_17120</name>
</gene>
<dbReference type="GO" id="GO:0005886">
    <property type="term" value="C:plasma membrane"/>
    <property type="evidence" value="ECO:0007669"/>
    <property type="project" value="UniProtKB-SubCell"/>
</dbReference>
<sequence>MEALYPLLRHALFRLEPEAAHRLSIKALKSGLMPRPPLVRDPRLSVTKAGLHFNNPVGIAAGFDKNGEVPAAVLRLGFGFTEIGSVTPRPQTGNPKPRIFRLHSDRAVINRLGFNNEGHSAVLQRLMALGKGRAGPIGVNVGANKNSEDRISDYALGIDVFYQVADYFTVNISSPNTPGLRDLQARDSLTALLAAVKKARDDRHREADPYKPIFLKIAPDLNEGDLEDIAELSHSHTLDGLMVSNTTLAREGLSASRHAGESGGVSGRPLFERSTIVLAKLRRLVGPSMTLVGLGGVDSAETAAEKMRAGADLVQLYTGLIYEGPGIISSILSGLVDVMDRTGAASVNELRDLHLNEWAGKSLN</sequence>
<evidence type="ECO:0000256" key="4">
    <source>
        <dbReference type="ARBA" id="ARBA00005359"/>
    </source>
</evidence>
<evidence type="ECO:0000256" key="10">
    <source>
        <dbReference type="ARBA" id="ARBA00048639"/>
    </source>
</evidence>
<dbReference type="Gene3D" id="3.20.20.70">
    <property type="entry name" value="Aldolase class I"/>
    <property type="match status" value="1"/>
</dbReference>
<feature type="binding site" evidence="11">
    <location>
        <position position="140"/>
    </location>
    <ligand>
        <name>FMN</name>
        <dbReference type="ChEBI" id="CHEBI:58210"/>
    </ligand>
</feature>
<comment type="cofactor">
    <cofactor evidence="11">
        <name>FMN</name>
        <dbReference type="ChEBI" id="CHEBI:58210"/>
    </cofactor>
    <text evidence="11">Binds 1 FMN per subunit.</text>
</comment>
<keyword evidence="11" id="KW-1003">Cell membrane</keyword>
<feature type="binding site" evidence="11">
    <location>
        <position position="267"/>
    </location>
    <ligand>
        <name>FMN</name>
        <dbReference type="ChEBI" id="CHEBI:58210"/>
    </ligand>
</feature>
<evidence type="ECO:0000259" key="12">
    <source>
        <dbReference type="Pfam" id="PF01180"/>
    </source>
</evidence>
<evidence type="ECO:0000256" key="9">
    <source>
        <dbReference type="ARBA" id="ARBA00023136"/>
    </source>
</evidence>
<keyword evidence="7 11" id="KW-0665">Pyrimidine biosynthesis</keyword>
<dbReference type="HAMAP" id="MF_00225">
    <property type="entry name" value="DHO_dh_type2"/>
    <property type="match status" value="1"/>
</dbReference>
<dbReference type="InterPro" id="IPR005719">
    <property type="entry name" value="Dihydroorotate_DH_2"/>
</dbReference>
<comment type="caution">
    <text evidence="13">The sequence shown here is derived from an EMBL/GenBank/DDBJ whole genome shotgun (WGS) entry which is preliminary data.</text>
</comment>
<comment type="pathway">
    <text evidence="3 11">Pyrimidine metabolism; UMP biosynthesis via de novo pathway; orotate from (S)-dihydroorotate (quinone route): step 1/1.</text>
</comment>
<dbReference type="EC" id="1.3.5.2" evidence="11"/>
<dbReference type="PROSITE" id="PS00911">
    <property type="entry name" value="DHODEHASE_1"/>
    <property type="match status" value="1"/>
</dbReference>
<evidence type="ECO:0000256" key="2">
    <source>
        <dbReference type="ARBA" id="ARBA00004370"/>
    </source>
</evidence>
<dbReference type="EMBL" id="JAPJZI010000001">
    <property type="protein sequence ID" value="MDA5400303.1"/>
    <property type="molecule type" value="Genomic_DNA"/>
</dbReference>
<comment type="similarity">
    <text evidence="4 11">Belongs to the dihydroorotate dehydrogenase family. Type 2 subfamily.</text>
</comment>
<dbReference type="InterPro" id="IPR001295">
    <property type="entry name" value="Dihydroorotate_DH_CS"/>
</dbReference>
<comment type="subcellular location">
    <subcellularLocation>
        <location evidence="11">Cell membrane</location>
        <topology evidence="11">Peripheral membrane protein</topology>
    </subcellularLocation>
    <subcellularLocation>
        <location evidence="2">Membrane</location>
    </subcellularLocation>
</comment>
<dbReference type="CDD" id="cd04738">
    <property type="entry name" value="DHOD_2_like"/>
    <property type="match status" value="1"/>
</dbReference>
<proteinExistence type="inferred from homology"/>
<feature type="binding site" evidence="11">
    <location>
        <position position="296"/>
    </location>
    <ligand>
        <name>FMN</name>
        <dbReference type="ChEBI" id="CHEBI:58210"/>
    </ligand>
</feature>
<reference evidence="13" key="1">
    <citation type="submission" date="2022-11" db="EMBL/GenBank/DDBJ databases">
        <title>Draft genome sequence of Hoeflea poritis E7-10 and Hoeflea prorocentri PM5-8, separated from scleractinian coral Porites lutea and marine dinoflagellate.</title>
        <authorList>
            <person name="Zhang G."/>
            <person name="Wei Q."/>
            <person name="Cai L."/>
        </authorList>
    </citation>
    <scope>NUCLEOTIDE SEQUENCE</scope>
    <source>
        <strain evidence="13">PM5-8</strain>
    </source>
</reference>
<dbReference type="PANTHER" id="PTHR48109">
    <property type="entry name" value="DIHYDROOROTATE DEHYDROGENASE (QUINONE), MITOCHONDRIAL-RELATED"/>
    <property type="match status" value="1"/>
</dbReference>
<keyword evidence="14" id="KW-1185">Reference proteome</keyword>
<dbReference type="Proteomes" id="UP001151234">
    <property type="component" value="Unassembled WGS sequence"/>
</dbReference>
<accession>A0A9X3UJH1</accession>
<dbReference type="NCBIfam" id="TIGR01036">
    <property type="entry name" value="pyrD_sub2"/>
    <property type="match status" value="1"/>
</dbReference>
<feature type="binding site" evidence="11">
    <location>
        <begin position="61"/>
        <end position="65"/>
    </location>
    <ligand>
        <name>FMN</name>
        <dbReference type="ChEBI" id="CHEBI:58210"/>
    </ligand>
</feature>
<comment type="function">
    <text evidence="1 11">Catalyzes the conversion of dihydroorotate to orotate with quinone as electron acceptor.</text>
</comment>
<dbReference type="GO" id="GO:0005737">
    <property type="term" value="C:cytoplasm"/>
    <property type="evidence" value="ECO:0007669"/>
    <property type="project" value="InterPro"/>
</dbReference>
<feature type="binding site" evidence="11">
    <location>
        <position position="176"/>
    </location>
    <ligand>
        <name>substrate</name>
    </ligand>
</feature>
<evidence type="ECO:0000256" key="1">
    <source>
        <dbReference type="ARBA" id="ARBA00003125"/>
    </source>
</evidence>
<evidence type="ECO:0000256" key="5">
    <source>
        <dbReference type="ARBA" id="ARBA00022630"/>
    </source>
</evidence>
<dbReference type="AlphaFoldDB" id="A0A9X3UJH1"/>
<name>A0A9X3UJH1_9HYPH</name>
<feature type="binding site" evidence="11">
    <location>
        <position position="171"/>
    </location>
    <ligand>
        <name>substrate</name>
    </ligand>
</feature>
<feature type="binding site" evidence="11">
    <location>
        <begin position="110"/>
        <end position="114"/>
    </location>
    <ligand>
        <name>substrate</name>
    </ligand>
</feature>
<comment type="catalytic activity">
    <reaction evidence="10 11">
        <text>(S)-dihydroorotate + a quinone = orotate + a quinol</text>
        <dbReference type="Rhea" id="RHEA:30187"/>
        <dbReference type="ChEBI" id="CHEBI:24646"/>
        <dbReference type="ChEBI" id="CHEBI:30839"/>
        <dbReference type="ChEBI" id="CHEBI:30864"/>
        <dbReference type="ChEBI" id="CHEBI:132124"/>
        <dbReference type="EC" id="1.3.5.2"/>
    </reaction>
</comment>
<feature type="binding site" evidence="11">
    <location>
        <position position="216"/>
    </location>
    <ligand>
        <name>FMN</name>
        <dbReference type="ChEBI" id="CHEBI:58210"/>
    </ligand>
</feature>
<dbReference type="SUPFAM" id="SSF51395">
    <property type="entry name" value="FMN-linked oxidoreductases"/>
    <property type="match status" value="1"/>
</dbReference>
<feature type="binding site" evidence="11">
    <location>
        <position position="244"/>
    </location>
    <ligand>
        <name>FMN</name>
        <dbReference type="ChEBI" id="CHEBI:58210"/>
    </ligand>
</feature>
<dbReference type="PROSITE" id="PS00912">
    <property type="entry name" value="DHODEHASE_2"/>
    <property type="match status" value="1"/>
</dbReference>
<dbReference type="InterPro" id="IPR050074">
    <property type="entry name" value="DHO_dehydrogenase"/>
</dbReference>
<keyword evidence="9 11" id="KW-0472">Membrane</keyword>
<dbReference type="InterPro" id="IPR013785">
    <property type="entry name" value="Aldolase_TIM"/>
</dbReference>
<evidence type="ECO:0000256" key="3">
    <source>
        <dbReference type="ARBA" id="ARBA00005161"/>
    </source>
</evidence>
<dbReference type="PANTHER" id="PTHR48109:SF4">
    <property type="entry name" value="DIHYDROOROTATE DEHYDROGENASE (QUINONE), MITOCHONDRIAL"/>
    <property type="match status" value="1"/>
</dbReference>
<dbReference type="GO" id="GO:0044205">
    <property type="term" value="P:'de novo' UMP biosynthetic process"/>
    <property type="evidence" value="ECO:0007669"/>
    <property type="project" value="UniProtKB-UniRule"/>
</dbReference>
<evidence type="ECO:0000256" key="11">
    <source>
        <dbReference type="HAMAP-Rule" id="MF_00225"/>
    </source>
</evidence>
<dbReference type="NCBIfam" id="NF003652">
    <property type="entry name" value="PRK05286.2-5"/>
    <property type="match status" value="1"/>
</dbReference>
<evidence type="ECO:0000256" key="7">
    <source>
        <dbReference type="ARBA" id="ARBA00022975"/>
    </source>
</evidence>
<feature type="binding site" evidence="11">
    <location>
        <position position="171"/>
    </location>
    <ligand>
        <name>FMN</name>
        <dbReference type="ChEBI" id="CHEBI:58210"/>
    </ligand>
</feature>
<evidence type="ECO:0000313" key="14">
    <source>
        <dbReference type="Proteomes" id="UP001151234"/>
    </source>
</evidence>
<organism evidence="13 14">
    <name type="scientific">Hoeflea prorocentri</name>
    <dbReference type="NCBI Taxonomy" id="1922333"/>
    <lineage>
        <taxon>Bacteria</taxon>
        <taxon>Pseudomonadati</taxon>
        <taxon>Pseudomonadota</taxon>
        <taxon>Alphaproteobacteria</taxon>
        <taxon>Hyphomicrobiales</taxon>
        <taxon>Rhizobiaceae</taxon>
        <taxon>Hoeflea</taxon>
    </lineage>
</organism>
<dbReference type="GO" id="GO:0006207">
    <property type="term" value="P:'de novo' pyrimidine nucleobase biosynthetic process"/>
    <property type="evidence" value="ECO:0007669"/>
    <property type="project" value="UniProtKB-UniRule"/>
</dbReference>
<dbReference type="GO" id="GO:0106430">
    <property type="term" value="F:dihydroorotate dehydrogenase (quinone) activity"/>
    <property type="evidence" value="ECO:0007669"/>
    <property type="project" value="UniProtKB-EC"/>
</dbReference>
<keyword evidence="8 11" id="KW-0560">Oxidoreductase</keyword>
<dbReference type="NCBIfam" id="NF003645">
    <property type="entry name" value="PRK05286.1-2"/>
    <property type="match status" value="1"/>
</dbReference>
<comment type="subunit">
    <text evidence="11">Monomer.</text>
</comment>
<keyword evidence="5 11" id="KW-0285">Flavoprotein</keyword>
<dbReference type="Pfam" id="PF01180">
    <property type="entry name" value="DHO_dh"/>
    <property type="match status" value="1"/>
</dbReference>
<feature type="active site" description="Nucleophile" evidence="11">
    <location>
        <position position="174"/>
    </location>
</feature>
<feature type="binding site" evidence="11">
    <location>
        <begin position="317"/>
        <end position="318"/>
    </location>
    <ligand>
        <name>FMN</name>
        <dbReference type="ChEBI" id="CHEBI:58210"/>
    </ligand>
</feature>
<feature type="binding site" evidence="11">
    <location>
        <position position="85"/>
    </location>
    <ligand>
        <name>FMN</name>
        <dbReference type="ChEBI" id="CHEBI:58210"/>
    </ligand>
</feature>
<feature type="binding site" evidence="11">
    <location>
        <position position="65"/>
    </location>
    <ligand>
        <name>substrate</name>
    </ligand>
</feature>
<feature type="binding site" evidence="11">
    <location>
        <begin position="245"/>
        <end position="246"/>
    </location>
    <ligand>
        <name>substrate</name>
    </ligand>
</feature>
<evidence type="ECO:0000313" key="13">
    <source>
        <dbReference type="EMBL" id="MDA5400303.1"/>
    </source>
</evidence>
<dbReference type="InterPro" id="IPR005720">
    <property type="entry name" value="Dihydroorotate_DH_cat"/>
</dbReference>